<comment type="caution">
    <text evidence="8">The sequence shown here is derived from an EMBL/GenBank/DDBJ whole genome shotgun (WGS) entry which is preliminary data.</text>
</comment>
<dbReference type="EMBL" id="JAOCKG010000003">
    <property type="protein sequence ID" value="MDH2050700.1"/>
    <property type="molecule type" value="Genomic_DNA"/>
</dbReference>
<protein>
    <submittedName>
        <fullName evidence="8">Efflux RND transporter periplasmic adaptor subunit</fullName>
    </submittedName>
</protein>
<dbReference type="Pfam" id="PF25917">
    <property type="entry name" value="BSH_RND"/>
    <property type="match status" value="1"/>
</dbReference>
<dbReference type="FunFam" id="2.40.420.20:FF:000001">
    <property type="entry name" value="Efflux RND transporter periplasmic adaptor subunit"/>
    <property type="match status" value="1"/>
</dbReference>
<keyword evidence="3" id="KW-0732">Signal</keyword>
<feature type="domain" description="Multidrug resistance protein MdtA-like beta-barrel" evidence="6">
    <location>
        <begin position="243"/>
        <end position="303"/>
    </location>
</feature>
<dbReference type="Gene3D" id="2.40.50.100">
    <property type="match status" value="1"/>
</dbReference>
<dbReference type="PANTHER" id="PTHR30158">
    <property type="entry name" value="ACRA/E-RELATED COMPONENT OF DRUG EFFLUX TRANSPORTER"/>
    <property type="match status" value="1"/>
</dbReference>
<dbReference type="InterPro" id="IPR058627">
    <property type="entry name" value="MdtA-like_C"/>
</dbReference>
<dbReference type="Pfam" id="PF25967">
    <property type="entry name" value="RND-MFP_C"/>
    <property type="match status" value="1"/>
</dbReference>
<feature type="domain" description="Multidrug resistance protein MdtA-like C-terminal permuted SH3" evidence="7">
    <location>
        <begin position="309"/>
        <end position="367"/>
    </location>
</feature>
<dbReference type="InterPro" id="IPR058624">
    <property type="entry name" value="MdtA-like_HH"/>
</dbReference>
<dbReference type="GO" id="GO:0005886">
    <property type="term" value="C:plasma membrane"/>
    <property type="evidence" value="ECO:0007669"/>
    <property type="project" value="TreeGrafter"/>
</dbReference>
<evidence type="ECO:0000313" key="9">
    <source>
        <dbReference type="Proteomes" id="UP001161276"/>
    </source>
</evidence>
<dbReference type="InterPro" id="IPR058626">
    <property type="entry name" value="MdtA-like_b-barrel"/>
</dbReference>
<accession>A0AA42W8T5</accession>
<dbReference type="NCBIfam" id="TIGR01730">
    <property type="entry name" value="RND_mfp"/>
    <property type="match status" value="1"/>
</dbReference>
<evidence type="ECO:0000259" key="7">
    <source>
        <dbReference type="Pfam" id="PF25967"/>
    </source>
</evidence>
<dbReference type="Gene3D" id="2.40.30.170">
    <property type="match status" value="1"/>
</dbReference>
<feature type="domain" description="Multidrug resistance protein MdtA-like barrel-sandwich hybrid" evidence="5">
    <location>
        <begin position="67"/>
        <end position="204"/>
    </location>
</feature>
<sequence length="391" mass="40753">MRRKFKIAVLAGVIAAAGTIAFVPREVSGNEGKASAPAAPQVPVAEVVVRTIAPSTDFTGFLAAPKSVELRSRVGGAVDAVSVPEGSLVRKGQQLFQIDPRPFQVALDTATAQLRQAEALAGQAQADFDRAHRLVSTGAVSRKSYDDAVSARNASQAQVQVAKAAIAAARLDLSYARITAPISGRVDRVLVTEGNLVSGGAAGAATLLTTIVSIDPVHVYFDIDEATYLNAVRHARPDAGGGKPALSVAVGLTTDRGFPYTGTLDFVANQIDRSTGTIRARAVIPNPDGQLAPGLFARARLATGGERPAILVDDQAVGTDQGKNYVLVVGKDNLAQYRAVELGQMEEGLRVINTGLQGGDRIVIKGLVRPGMAVTPRVVPMQQAAASEARQ</sequence>
<feature type="domain" description="Multidrug resistance protein MdtA-like alpha-helical hairpin" evidence="4">
    <location>
        <begin position="107"/>
        <end position="176"/>
    </location>
</feature>
<comment type="subcellular location">
    <subcellularLocation>
        <location evidence="1">Cell envelope</location>
    </subcellularLocation>
</comment>
<evidence type="ECO:0000313" key="8">
    <source>
        <dbReference type="EMBL" id="MDH2050700.1"/>
    </source>
</evidence>
<dbReference type="InterPro" id="IPR006143">
    <property type="entry name" value="RND_pump_MFP"/>
</dbReference>
<feature type="chain" id="PRO_5041457181" evidence="3">
    <location>
        <begin position="22"/>
        <end position="391"/>
    </location>
</feature>
<evidence type="ECO:0000259" key="4">
    <source>
        <dbReference type="Pfam" id="PF25876"/>
    </source>
</evidence>
<feature type="signal peptide" evidence="3">
    <location>
        <begin position="1"/>
        <end position="21"/>
    </location>
</feature>
<dbReference type="InterPro" id="IPR058625">
    <property type="entry name" value="MdtA-like_BSH"/>
</dbReference>
<dbReference type="SUPFAM" id="SSF111369">
    <property type="entry name" value="HlyD-like secretion proteins"/>
    <property type="match status" value="1"/>
</dbReference>
<dbReference type="PANTHER" id="PTHR30158:SF10">
    <property type="entry name" value="CATION EFFLUX PUMP"/>
    <property type="match status" value="1"/>
</dbReference>
<dbReference type="GO" id="GO:0022857">
    <property type="term" value="F:transmembrane transporter activity"/>
    <property type="evidence" value="ECO:0007669"/>
    <property type="project" value="InterPro"/>
</dbReference>
<proteinExistence type="inferred from homology"/>
<dbReference type="Proteomes" id="UP001161276">
    <property type="component" value="Unassembled WGS sequence"/>
</dbReference>
<evidence type="ECO:0000256" key="1">
    <source>
        <dbReference type="ARBA" id="ARBA00004196"/>
    </source>
</evidence>
<gene>
    <name evidence="8" type="ORF">N5K24_09835</name>
</gene>
<dbReference type="RefSeq" id="WP_280026628.1">
    <property type="nucleotide sequence ID" value="NZ_JAOCKG010000003.1"/>
</dbReference>
<evidence type="ECO:0000256" key="3">
    <source>
        <dbReference type="SAM" id="SignalP"/>
    </source>
</evidence>
<name>A0AA42W8T5_9BURK</name>
<comment type="similarity">
    <text evidence="2">Belongs to the membrane fusion protein (MFP) (TC 8.A.1) family.</text>
</comment>
<dbReference type="Pfam" id="PF25876">
    <property type="entry name" value="HH_MFP_RND"/>
    <property type="match status" value="1"/>
</dbReference>
<dbReference type="GO" id="GO:0046677">
    <property type="term" value="P:response to antibiotic"/>
    <property type="evidence" value="ECO:0007669"/>
    <property type="project" value="TreeGrafter"/>
</dbReference>
<dbReference type="Gene3D" id="1.10.287.470">
    <property type="entry name" value="Helix hairpin bin"/>
    <property type="match status" value="1"/>
</dbReference>
<organism evidence="8 9">
    <name type="scientific">Achromobacter marplatensis</name>
    <dbReference type="NCBI Taxonomy" id="470868"/>
    <lineage>
        <taxon>Bacteria</taxon>
        <taxon>Pseudomonadati</taxon>
        <taxon>Pseudomonadota</taxon>
        <taxon>Betaproteobacteria</taxon>
        <taxon>Burkholderiales</taxon>
        <taxon>Alcaligenaceae</taxon>
        <taxon>Achromobacter</taxon>
    </lineage>
</organism>
<dbReference type="Pfam" id="PF25944">
    <property type="entry name" value="Beta-barrel_RND"/>
    <property type="match status" value="1"/>
</dbReference>
<reference evidence="8" key="1">
    <citation type="submission" date="2022-09" db="EMBL/GenBank/DDBJ databases">
        <title>Intensive care unit water sources are persistently colonized with multi-drug resistant bacteria and are the site of extensive horizontal gene transfer of antibiotic resistance genes.</title>
        <authorList>
            <person name="Diorio-Toth L."/>
        </authorList>
    </citation>
    <scope>NUCLEOTIDE SEQUENCE</scope>
    <source>
        <strain evidence="8">GD03676</strain>
    </source>
</reference>
<evidence type="ECO:0000259" key="6">
    <source>
        <dbReference type="Pfam" id="PF25944"/>
    </source>
</evidence>
<dbReference type="GO" id="GO:0030313">
    <property type="term" value="C:cell envelope"/>
    <property type="evidence" value="ECO:0007669"/>
    <property type="project" value="UniProtKB-SubCell"/>
</dbReference>
<evidence type="ECO:0000256" key="2">
    <source>
        <dbReference type="ARBA" id="ARBA00009477"/>
    </source>
</evidence>
<dbReference type="Gene3D" id="2.40.420.20">
    <property type="match status" value="1"/>
</dbReference>
<evidence type="ECO:0000259" key="5">
    <source>
        <dbReference type="Pfam" id="PF25917"/>
    </source>
</evidence>
<dbReference type="AlphaFoldDB" id="A0AA42W8T5"/>